<keyword evidence="4" id="KW-1185">Reference proteome</keyword>
<organism evidence="3 4">
    <name type="scientific">Catenovulum sediminis</name>
    <dbReference type="NCBI Taxonomy" id="1740262"/>
    <lineage>
        <taxon>Bacteria</taxon>
        <taxon>Pseudomonadati</taxon>
        <taxon>Pseudomonadota</taxon>
        <taxon>Gammaproteobacteria</taxon>
        <taxon>Alteromonadales</taxon>
        <taxon>Alteromonadaceae</taxon>
        <taxon>Catenovulum</taxon>
    </lineage>
</organism>
<accession>A0ABV1RF82</accession>
<evidence type="ECO:0000259" key="2">
    <source>
        <dbReference type="Pfam" id="PF22106"/>
    </source>
</evidence>
<evidence type="ECO:0000313" key="3">
    <source>
        <dbReference type="EMBL" id="MER2491426.1"/>
    </source>
</evidence>
<comment type="caution">
    <text evidence="3">The sequence shown here is derived from an EMBL/GenBank/DDBJ whole genome shotgun (WGS) entry which is preliminary data.</text>
</comment>
<dbReference type="InterPro" id="IPR044922">
    <property type="entry name" value="DUF2063_N_sf"/>
</dbReference>
<name>A0ABV1RF82_9ALTE</name>
<dbReference type="EMBL" id="JBELOE010000116">
    <property type="protein sequence ID" value="MER2491426.1"/>
    <property type="molecule type" value="Genomic_DNA"/>
</dbReference>
<evidence type="ECO:0000313" key="4">
    <source>
        <dbReference type="Proteomes" id="UP001467690"/>
    </source>
</evidence>
<dbReference type="InterPro" id="IPR054098">
    <property type="entry name" value="NGO1945-like_C"/>
</dbReference>
<reference evidence="3 4" key="1">
    <citation type="submission" date="2024-06" db="EMBL/GenBank/DDBJ databases">
        <authorList>
            <person name="Chen R.Y."/>
        </authorList>
    </citation>
    <scope>NUCLEOTIDE SEQUENCE [LARGE SCALE GENOMIC DNA]</scope>
    <source>
        <strain evidence="3 4">D2</strain>
    </source>
</reference>
<sequence length="245" mass="28308">MHKFQQVQLDFAKTIRNPLNSGKCSTLPEQRVAVYQELFINNMQDSLTTVFPVLAKIYGEVNWPKVVRQFFQIHKSRSPYFSDLASEFIDFLSEEYDSKDAPPFYLYLAHYEWLELSIAIKQASYKRSKIKNLETQFFVLSDVAQMVSYPFPVHKITVDYQPQAEQDTTYLVVYRDFNERVQFLEINAVLAFTLDLVDKSVANTFSALLGEVTKHLPQISATQLENGLKTRLSELAEVGIIVNKK</sequence>
<dbReference type="GO" id="GO:0003677">
    <property type="term" value="F:DNA binding"/>
    <property type="evidence" value="ECO:0007669"/>
    <property type="project" value="UniProtKB-KW"/>
</dbReference>
<dbReference type="Pfam" id="PF22106">
    <property type="entry name" value="NGO1945_C"/>
    <property type="match status" value="1"/>
</dbReference>
<dbReference type="RefSeq" id="WP_350401058.1">
    <property type="nucleotide sequence ID" value="NZ_JBELOE010000116.1"/>
</dbReference>
<evidence type="ECO:0000259" key="1">
    <source>
        <dbReference type="Pfam" id="PF09836"/>
    </source>
</evidence>
<keyword evidence="3" id="KW-0238">DNA-binding</keyword>
<gene>
    <name evidence="3" type="ORF">ABS311_05980</name>
</gene>
<feature type="domain" description="Putative DNA-binding" evidence="1">
    <location>
        <begin position="6"/>
        <end position="92"/>
    </location>
</feature>
<dbReference type="Proteomes" id="UP001467690">
    <property type="component" value="Unassembled WGS sequence"/>
</dbReference>
<proteinExistence type="predicted"/>
<feature type="domain" description="NGO1945-like C-terminal" evidence="2">
    <location>
        <begin position="141"/>
        <end position="235"/>
    </location>
</feature>
<protein>
    <submittedName>
        <fullName evidence="3">DNA-binding domain-containing protein</fullName>
    </submittedName>
</protein>
<dbReference type="InterPro" id="IPR018640">
    <property type="entry name" value="DUF2063"/>
</dbReference>
<dbReference type="Pfam" id="PF09836">
    <property type="entry name" value="DUF2063"/>
    <property type="match status" value="1"/>
</dbReference>
<dbReference type="Gene3D" id="3.90.930.50">
    <property type="match status" value="1"/>
</dbReference>
<dbReference type="Gene3D" id="1.10.150.690">
    <property type="entry name" value="DUF2063"/>
    <property type="match status" value="1"/>
</dbReference>